<dbReference type="OrthoDB" id="8912283at2"/>
<dbReference type="Proteomes" id="UP000036700">
    <property type="component" value="Chromosome"/>
</dbReference>
<protein>
    <recommendedName>
        <fullName evidence="4">Sel1 repeat family protein</fullName>
    </recommendedName>
</protein>
<dbReference type="EMBL" id="CP011568">
    <property type="protein sequence ID" value="AKJ69548.1"/>
    <property type="molecule type" value="Genomic_DNA"/>
</dbReference>
<dbReference type="InterPro" id="IPR006597">
    <property type="entry name" value="Sel1-like"/>
</dbReference>
<accession>A0A0G3ER56</accession>
<gene>
    <name evidence="2" type="ORF">ABW99_16350</name>
</gene>
<dbReference type="PATRIC" id="fig|445709.3.peg.3457"/>
<dbReference type="KEGG" id="ptx:ABW99_16350"/>
<name>A0A0G3ER56_9BURK</name>
<feature type="signal peptide" evidence="1">
    <location>
        <begin position="1"/>
        <end position="30"/>
    </location>
</feature>
<keyword evidence="3" id="KW-1185">Reference proteome</keyword>
<dbReference type="InterPro" id="IPR011990">
    <property type="entry name" value="TPR-like_helical_dom_sf"/>
</dbReference>
<evidence type="ECO:0000313" key="2">
    <source>
        <dbReference type="EMBL" id="AKJ69548.1"/>
    </source>
</evidence>
<dbReference type="SMART" id="SM00671">
    <property type="entry name" value="SEL1"/>
    <property type="match status" value="4"/>
</dbReference>
<dbReference type="PANTHER" id="PTHR11102:SF160">
    <property type="entry name" value="ERAD-ASSOCIATED E3 UBIQUITIN-PROTEIN LIGASE COMPONENT HRD3"/>
    <property type="match status" value="1"/>
</dbReference>
<keyword evidence="1" id="KW-0732">Signal</keyword>
<dbReference type="SUPFAM" id="SSF81901">
    <property type="entry name" value="HCP-like"/>
    <property type="match status" value="1"/>
</dbReference>
<dbReference type="Gene3D" id="1.25.40.10">
    <property type="entry name" value="Tetratricopeptide repeat domain"/>
    <property type="match status" value="1"/>
</dbReference>
<proteinExistence type="predicted"/>
<reference evidence="3" key="1">
    <citation type="submission" date="2015-06" db="EMBL/GenBank/DDBJ databases">
        <authorList>
            <person name="Lim Y.L."/>
            <person name="Ee R."/>
            <person name="Yong D."/>
            <person name="How K.Y."/>
            <person name="Yin W.F."/>
            <person name="Chan K.G."/>
        </authorList>
    </citation>
    <scope>NUCLEOTIDE SEQUENCE [LARGE SCALE GENOMIC DNA]</scope>
    <source>
        <strain evidence="3">DSM 25325</strain>
    </source>
</reference>
<dbReference type="RefSeq" id="WP_047215463.1">
    <property type="nucleotide sequence ID" value="NZ_CP011568.3"/>
</dbReference>
<feature type="chain" id="PRO_5002553507" description="Sel1 repeat family protein" evidence="1">
    <location>
        <begin position="31"/>
        <end position="242"/>
    </location>
</feature>
<dbReference type="AlphaFoldDB" id="A0A0G3ER56"/>
<dbReference type="InterPro" id="IPR050767">
    <property type="entry name" value="Sel1_AlgK"/>
</dbReference>
<dbReference type="STRING" id="445709.ABW99_16350"/>
<organism evidence="2 3">
    <name type="scientific">Pandoraea thiooxydans</name>
    <dbReference type="NCBI Taxonomy" id="445709"/>
    <lineage>
        <taxon>Bacteria</taxon>
        <taxon>Pseudomonadati</taxon>
        <taxon>Pseudomonadota</taxon>
        <taxon>Betaproteobacteria</taxon>
        <taxon>Burkholderiales</taxon>
        <taxon>Burkholderiaceae</taxon>
        <taxon>Pandoraea</taxon>
    </lineage>
</organism>
<dbReference type="Pfam" id="PF08238">
    <property type="entry name" value="Sel1"/>
    <property type="match status" value="4"/>
</dbReference>
<evidence type="ECO:0000256" key="1">
    <source>
        <dbReference type="SAM" id="SignalP"/>
    </source>
</evidence>
<dbReference type="PANTHER" id="PTHR11102">
    <property type="entry name" value="SEL-1-LIKE PROTEIN"/>
    <property type="match status" value="1"/>
</dbReference>
<evidence type="ECO:0000313" key="3">
    <source>
        <dbReference type="Proteomes" id="UP000036700"/>
    </source>
</evidence>
<evidence type="ECO:0008006" key="4">
    <source>
        <dbReference type="Google" id="ProtNLM"/>
    </source>
</evidence>
<sequence>MKAWQNVGRIASMALVCCVAMAGFSLSADAAQAPPAKKLTEQAVHNYQAGHRKQALAQFRQAAGQGNRLAQFDYAMMLLNGEGGAKAAPQEAAQWLHKAAQAGMSQAQFLYGKMFDDGYVVNKSIKDANFWYGKAAEQGHIEAEAAMANEYFIGRGVPLDYHKAFDLYLKAARGGDLPSQYIVASYYEHGYGVMTPDIDQARVWYARAAAQGDVAALGKLRALTERRAAETAQQPTPGSTAH</sequence>